<dbReference type="GO" id="GO:0032259">
    <property type="term" value="P:methylation"/>
    <property type="evidence" value="ECO:0007669"/>
    <property type="project" value="UniProtKB-KW"/>
</dbReference>
<dbReference type="GO" id="GO:0008168">
    <property type="term" value="F:methyltransferase activity"/>
    <property type="evidence" value="ECO:0007669"/>
    <property type="project" value="UniProtKB-KW"/>
</dbReference>
<dbReference type="Pfam" id="PF05711">
    <property type="entry name" value="TylF"/>
    <property type="match status" value="1"/>
</dbReference>
<geneLocation type="plasmid" evidence="1 2">
    <name>unnamed3</name>
</geneLocation>
<dbReference type="InterPro" id="IPR008884">
    <property type="entry name" value="TylF_MeTrfase"/>
</dbReference>
<gene>
    <name evidence="1" type="ORF">C0V82_26255</name>
</gene>
<dbReference type="PANTHER" id="PTHR40036">
    <property type="entry name" value="MACROCIN O-METHYLTRANSFERASE"/>
    <property type="match status" value="1"/>
</dbReference>
<organism evidence="1 2">
    <name type="scientific">Niveispirillum cyanobacteriorum</name>
    <dbReference type="NCBI Taxonomy" id="1612173"/>
    <lineage>
        <taxon>Bacteria</taxon>
        <taxon>Pseudomonadati</taxon>
        <taxon>Pseudomonadota</taxon>
        <taxon>Alphaproteobacteria</taxon>
        <taxon>Rhodospirillales</taxon>
        <taxon>Azospirillaceae</taxon>
        <taxon>Niveispirillum</taxon>
    </lineage>
</organism>
<dbReference type="AlphaFoldDB" id="A0A2K9NNJ0"/>
<name>A0A2K9NNJ0_9PROT</name>
<dbReference type="EMBL" id="CP025615">
    <property type="protein sequence ID" value="AUN33915.1"/>
    <property type="molecule type" value="Genomic_DNA"/>
</dbReference>
<dbReference type="Proteomes" id="UP000234752">
    <property type="component" value="Plasmid unnamed3"/>
</dbReference>
<dbReference type="Gene3D" id="3.40.50.150">
    <property type="entry name" value="Vaccinia Virus protein VP39"/>
    <property type="match status" value="1"/>
</dbReference>
<protein>
    <submittedName>
        <fullName evidence="1">Macrocin O-methyltransferase</fullName>
    </submittedName>
</protein>
<accession>A0A2K9NNJ0</accession>
<evidence type="ECO:0000313" key="1">
    <source>
        <dbReference type="EMBL" id="AUN33915.1"/>
    </source>
</evidence>
<dbReference type="InterPro" id="IPR029063">
    <property type="entry name" value="SAM-dependent_MTases_sf"/>
</dbReference>
<keyword evidence="1" id="KW-0808">Transferase</keyword>
<sequence length="230" mass="26031">MPVSPDFDQEFSDIYARCHFATMTTAERMFGLYKAVRYIVEAGIPGSFVECGVWKGGSVMLMAETLIRAGETDRDLFLFDTFDRMPPPSSDDITFDGVSAQSMMDNEAPKDTPDSIWCMSTLEEVQKNLQRTGYPENKFHIVKGLVEETIPKKAPESIALLRLDTDWYESTKHELEHLYPHLSAGGVLIIDDYGHWLGARRAVDEYLAQLPEKILLNRLDFSGRIAVKRG</sequence>
<keyword evidence="1" id="KW-0614">Plasmid</keyword>
<proteinExistence type="predicted"/>
<keyword evidence="1" id="KW-0489">Methyltransferase</keyword>
<dbReference type="KEGG" id="ncb:C0V82_26255"/>
<dbReference type="SUPFAM" id="SSF53335">
    <property type="entry name" value="S-adenosyl-L-methionine-dependent methyltransferases"/>
    <property type="match status" value="1"/>
</dbReference>
<evidence type="ECO:0000313" key="2">
    <source>
        <dbReference type="Proteomes" id="UP000234752"/>
    </source>
</evidence>
<reference evidence="1 2" key="1">
    <citation type="submission" date="2017-12" db="EMBL/GenBank/DDBJ databases">
        <title>Genomes of bacteria within cyanobacterial aggregates.</title>
        <authorList>
            <person name="Cai H."/>
        </authorList>
    </citation>
    <scope>NUCLEOTIDE SEQUENCE [LARGE SCALE GENOMIC DNA]</scope>
    <source>
        <strain evidence="1 2">TH16</strain>
        <plasmid evidence="1 2">unnamed3</plasmid>
    </source>
</reference>
<dbReference type="OrthoDB" id="9811332at2"/>
<keyword evidence="2" id="KW-1185">Reference proteome</keyword>
<dbReference type="RefSeq" id="WP_102115417.1">
    <property type="nucleotide sequence ID" value="NZ_BMGN01000013.1"/>
</dbReference>
<dbReference type="PANTHER" id="PTHR40036:SF1">
    <property type="entry name" value="MACROCIN O-METHYLTRANSFERASE"/>
    <property type="match status" value="1"/>
</dbReference>